<reference evidence="1 2" key="1">
    <citation type="submission" date="2020-06" db="EMBL/GenBank/DDBJ databases">
        <authorList>
            <person name="Li R."/>
            <person name="Bekaert M."/>
        </authorList>
    </citation>
    <scope>NUCLEOTIDE SEQUENCE [LARGE SCALE GENOMIC DNA]</scope>
    <source>
        <strain evidence="2">wild</strain>
    </source>
</reference>
<name>A0A6J8DC17_MYTCO</name>
<dbReference type="AlphaFoldDB" id="A0A6J8DC17"/>
<proteinExistence type="predicted"/>
<accession>A0A6J8DC17</accession>
<dbReference type="Proteomes" id="UP000507470">
    <property type="component" value="Unassembled WGS sequence"/>
</dbReference>
<dbReference type="OrthoDB" id="6192357at2759"/>
<evidence type="ECO:0000313" key="1">
    <source>
        <dbReference type="EMBL" id="CAC5405439.1"/>
    </source>
</evidence>
<gene>
    <name evidence="1" type="ORF">MCOR_39133</name>
</gene>
<dbReference type="EMBL" id="CACVKT020007119">
    <property type="protein sequence ID" value="CAC5405439.1"/>
    <property type="molecule type" value="Genomic_DNA"/>
</dbReference>
<evidence type="ECO:0000313" key="2">
    <source>
        <dbReference type="Proteomes" id="UP000507470"/>
    </source>
</evidence>
<organism evidence="1 2">
    <name type="scientific">Mytilus coruscus</name>
    <name type="common">Sea mussel</name>
    <dbReference type="NCBI Taxonomy" id="42192"/>
    <lineage>
        <taxon>Eukaryota</taxon>
        <taxon>Metazoa</taxon>
        <taxon>Spiralia</taxon>
        <taxon>Lophotrochozoa</taxon>
        <taxon>Mollusca</taxon>
        <taxon>Bivalvia</taxon>
        <taxon>Autobranchia</taxon>
        <taxon>Pteriomorphia</taxon>
        <taxon>Mytilida</taxon>
        <taxon>Mytiloidea</taxon>
        <taxon>Mytilidae</taxon>
        <taxon>Mytilinae</taxon>
        <taxon>Mytilus</taxon>
    </lineage>
</organism>
<protein>
    <submittedName>
        <fullName evidence="1">Uncharacterized protein</fullName>
    </submittedName>
</protein>
<keyword evidence="2" id="KW-1185">Reference proteome</keyword>
<sequence>MSRKIRHTLGRETMYDIDTKNAHPTLLSWYCHDNSIKCDGFDAYIENREKYMADWMTRKNETRDDVKAHFLAIIFGRRVTLTPEDPKWYKEFYSGMRHIMTSIVKLRPDLYALAKKSKDNRGTDYNIDGTTVNYMMCSLENKALMIAFDYLKE</sequence>